<accession>A0A4U9XM41</accession>
<reference evidence="2 3" key="1">
    <citation type="submission" date="2019-05" db="EMBL/GenBank/DDBJ databases">
        <authorList>
            <consortium name="Pathogen Informatics"/>
        </authorList>
    </citation>
    <scope>NUCLEOTIDE SEQUENCE [LARGE SCALE GENOMIC DNA]</scope>
    <source>
        <strain evidence="2 3">NCTC5385</strain>
    </source>
</reference>
<dbReference type="Gene3D" id="1.10.10.2910">
    <property type="match status" value="1"/>
</dbReference>
<dbReference type="InterPro" id="IPR010359">
    <property type="entry name" value="IrrE_HExxH"/>
</dbReference>
<dbReference type="Proteomes" id="UP000304914">
    <property type="component" value="Chromosome"/>
</dbReference>
<dbReference type="Pfam" id="PF06114">
    <property type="entry name" value="Peptidase_M78"/>
    <property type="match status" value="1"/>
</dbReference>
<organism evidence="2 3">
    <name type="scientific">Streptococcus pseudoporcinus</name>
    <dbReference type="NCBI Taxonomy" id="361101"/>
    <lineage>
        <taxon>Bacteria</taxon>
        <taxon>Bacillati</taxon>
        <taxon>Bacillota</taxon>
        <taxon>Bacilli</taxon>
        <taxon>Lactobacillales</taxon>
        <taxon>Streptococcaceae</taxon>
        <taxon>Streptococcus</taxon>
    </lineage>
</organism>
<dbReference type="RefSeq" id="WP_138067944.1">
    <property type="nucleotide sequence ID" value="NZ_LR594035.1"/>
</dbReference>
<evidence type="ECO:0000313" key="2">
    <source>
        <dbReference type="EMBL" id="VTS13952.1"/>
    </source>
</evidence>
<feature type="domain" description="IrrE N-terminal-like" evidence="1">
    <location>
        <begin position="9"/>
        <end position="87"/>
    </location>
</feature>
<protein>
    <submittedName>
        <fullName evidence="2">Peptidase</fullName>
    </submittedName>
</protein>
<gene>
    <name evidence="2" type="ORF">NCTC5385_00275</name>
</gene>
<sequence length="128" mass="15352">MTIEEIIDSYGVELAYFDNDLWPRPGIYIDEIKVVFVNKALSDESKKKVIFHELGHLEHDSAQYQRRHEEFELQANRHMIKCLLEEEFNYIDDKLAFNYLSFMQRHNLKTTTDEIMVIDEYYNLLDAV</sequence>
<dbReference type="AlphaFoldDB" id="A0A4U9XM41"/>
<evidence type="ECO:0000259" key="1">
    <source>
        <dbReference type="Pfam" id="PF06114"/>
    </source>
</evidence>
<proteinExistence type="predicted"/>
<dbReference type="EMBL" id="LR594035">
    <property type="protein sequence ID" value="VTS13952.1"/>
    <property type="molecule type" value="Genomic_DNA"/>
</dbReference>
<name>A0A4U9XM41_9STRE</name>
<evidence type="ECO:0000313" key="3">
    <source>
        <dbReference type="Proteomes" id="UP000304914"/>
    </source>
</evidence>